<accession>A0AAN8ETT4</accession>
<feature type="domain" description="Small ribosomal subunit protein uS7" evidence="5">
    <location>
        <begin position="181"/>
        <end position="365"/>
    </location>
</feature>
<dbReference type="Proteomes" id="UP001316803">
    <property type="component" value="Unassembled WGS sequence"/>
</dbReference>
<reference evidence="6 7" key="1">
    <citation type="submission" date="2022-12" db="EMBL/GenBank/DDBJ databases">
        <title>Genomic features and morphological characterization of a novel Knufia sp. strain isolated from spacecraft assembly facility.</title>
        <authorList>
            <person name="Teixeira M."/>
            <person name="Chander A.M."/>
            <person name="Stajich J.E."/>
            <person name="Venkateswaran K."/>
        </authorList>
    </citation>
    <scope>NUCLEOTIDE SEQUENCE [LARGE SCALE GENOMIC DNA]</scope>
    <source>
        <strain evidence="6 7">FJI-L2-BK-P2</strain>
    </source>
</reference>
<dbReference type="InterPro" id="IPR000235">
    <property type="entry name" value="Ribosomal_uS7"/>
</dbReference>
<organism evidence="6 7">
    <name type="scientific">Knufia fluminis</name>
    <dbReference type="NCBI Taxonomy" id="191047"/>
    <lineage>
        <taxon>Eukaryota</taxon>
        <taxon>Fungi</taxon>
        <taxon>Dikarya</taxon>
        <taxon>Ascomycota</taxon>
        <taxon>Pezizomycotina</taxon>
        <taxon>Eurotiomycetes</taxon>
        <taxon>Chaetothyriomycetidae</taxon>
        <taxon>Chaetothyriales</taxon>
        <taxon>Trichomeriaceae</taxon>
        <taxon>Knufia</taxon>
    </lineage>
</organism>
<evidence type="ECO:0000256" key="2">
    <source>
        <dbReference type="ARBA" id="ARBA00022980"/>
    </source>
</evidence>
<dbReference type="InterPro" id="IPR047988">
    <property type="entry name" value="Ribosomal_uS7m_fungi"/>
</dbReference>
<keyword evidence="7" id="KW-1185">Reference proteome</keyword>
<dbReference type="InterPro" id="IPR023798">
    <property type="entry name" value="Ribosomal_uS7_dom"/>
</dbReference>
<dbReference type="AlphaFoldDB" id="A0AAN8ETT4"/>
<dbReference type="Pfam" id="PF00177">
    <property type="entry name" value="Ribosomal_S7"/>
    <property type="match status" value="1"/>
</dbReference>
<proteinExistence type="inferred from homology"/>
<dbReference type="GO" id="GO:0006412">
    <property type="term" value="P:translation"/>
    <property type="evidence" value="ECO:0007669"/>
    <property type="project" value="InterPro"/>
</dbReference>
<feature type="compositionally biased region" description="Polar residues" evidence="4">
    <location>
        <begin position="30"/>
        <end position="45"/>
    </location>
</feature>
<evidence type="ECO:0000313" key="6">
    <source>
        <dbReference type="EMBL" id="KAK5958662.1"/>
    </source>
</evidence>
<evidence type="ECO:0000313" key="7">
    <source>
        <dbReference type="Proteomes" id="UP001316803"/>
    </source>
</evidence>
<dbReference type="EMBL" id="JAKLMC020000001">
    <property type="protein sequence ID" value="KAK5958662.1"/>
    <property type="molecule type" value="Genomic_DNA"/>
</dbReference>
<sequence>MASPRFLFRPVREVAFRPRPQVSKRKITPIVQTRFASNVSGNDQKVTPIPEGEKPQGPNEGVSHSMHVSEEQKAYDKIQGNETSPDVNQGTPVQEILQRDNVSPDKVPQVMKDEMQSPGSGQKRSYSTSARRLATAEMVQSQSQISENGLIQGMEYPDAGPGHKFPLPDVSDVSRLDHLKRRYDPVVEQVTKSIMRDGKLSIAQKNMSTILSILRTAPPPQINPAFPGRTLLISDSGTPTPPPNANPFAPVPAPNETQITSLPRSTLPLHPIEYLTTIIDSIAPLVKIRQQKGLAGGGASLPIPVPLGVRQRRRQAIQWILAAADGRKEVNLAERVAKTLVDIAEGKSSIWERRSMVHRLGVSARSNVRSGNKGRRR</sequence>
<dbReference type="PANTHER" id="PTHR11205">
    <property type="entry name" value="RIBOSOMAL PROTEIN S7"/>
    <property type="match status" value="1"/>
</dbReference>
<evidence type="ECO:0000259" key="5">
    <source>
        <dbReference type="Pfam" id="PF00177"/>
    </source>
</evidence>
<keyword evidence="2" id="KW-0689">Ribosomal protein</keyword>
<name>A0AAN8ETT4_9EURO</name>
<dbReference type="InterPro" id="IPR036823">
    <property type="entry name" value="Ribosomal_uS7_dom_sf"/>
</dbReference>
<protein>
    <recommendedName>
        <fullName evidence="5">Small ribosomal subunit protein uS7 domain-containing protein</fullName>
    </recommendedName>
</protein>
<feature type="compositionally biased region" description="Polar residues" evidence="4">
    <location>
        <begin position="80"/>
        <end position="92"/>
    </location>
</feature>
<feature type="compositionally biased region" description="Basic and acidic residues" evidence="4">
    <location>
        <begin position="67"/>
        <end position="76"/>
    </location>
</feature>
<evidence type="ECO:0000256" key="4">
    <source>
        <dbReference type="SAM" id="MobiDB-lite"/>
    </source>
</evidence>
<dbReference type="SUPFAM" id="SSF47973">
    <property type="entry name" value="Ribosomal protein S7"/>
    <property type="match status" value="1"/>
</dbReference>
<keyword evidence="3" id="KW-0687">Ribonucleoprotein</keyword>
<dbReference type="CDD" id="cd14868">
    <property type="entry name" value="uS7_Mitochondria_Fungi"/>
    <property type="match status" value="1"/>
</dbReference>
<evidence type="ECO:0000256" key="3">
    <source>
        <dbReference type="ARBA" id="ARBA00023274"/>
    </source>
</evidence>
<comment type="similarity">
    <text evidence="1">Belongs to the universal ribosomal protein uS7 family.</text>
</comment>
<comment type="caution">
    <text evidence="6">The sequence shown here is derived from an EMBL/GenBank/DDBJ whole genome shotgun (WGS) entry which is preliminary data.</text>
</comment>
<dbReference type="GO" id="GO:1990904">
    <property type="term" value="C:ribonucleoprotein complex"/>
    <property type="evidence" value="ECO:0007669"/>
    <property type="project" value="UniProtKB-KW"/>
</dbReference>
<evidence type="ECO:0000256" key="1">
    <source>
        <dbReference type="ARBA" id="ARBA00007151"/>
    </source>
</evidence>
<dbReference type="Gene3D" id="1.10.455.10">
    <property type="entry name" value="Ribosomal protein S7 domain"/>
    <property type="match status" value="1"/>
</dbReference>
<gene>
    <name evidence="6" type="ORF">OHC33_000505</name>
</gene>
<feature type="region of interest" description="Disordered" evidence="4">
    <location>
        <begin position="27"/>
        <end position="105"/>
    </location>
</feature>
<dbReference type="GO" id="GO:0005840">
    <property type="term" value="C:ribosome"/>
    <property type="evidence" value="ECO:0007669"/>
    <property type="project" value="UniProtKB-KW"/>
</dbReference>